<dbReference type="Proteomes" id="UP000287239">
    <property type="component" value="Unassembled WGS sequence"/>
</dbReference>
<dbReference type="Gene3D" id="3.40.50.720">
    <property type="entry name" value="NAD(P)-binding Rossmann-like Domain"/>
    <property type="match status" value="1"/>
</dbReference>
<dbReference type="InterPro" id="IPR013154">
    <property type="entry name" value="ADH-like_N"/>
</dbReference>
<evidence type="ECO:0000259" key="5">
    <source>
        <dbReference type="Pfam" id="PF00107"/>
    </source>
</evidence>
<comment type="similarity">
    <text evidence="4">Belongs to the zinc-containing alcohol dehydrogenase family.</text>
</comment>
<organism evidence="7 8">
    <name type="scientific">Vagococcus salmoninarum</name>
    <dbReference type="NCBI Taxonomy" id="2739"/>
    <lineage>
        <taxon>Bacteria</taxon>
        <taxon>Bacillati</taxon>
        <taxon>Bacillota</taxon>
        <taxon>Bacilli</taxon>
        <taxon>Lactobacillales</taxon>
        <taxon>Enterococcaceae</taxon>
        <taxon>Vagococcus</taxon>
    </lineage>
</organism>
<dbReference type="InterPro" id="IPR050129">
    <property type="entry name" value="Zn_alcohol_dh"/>
</dbReference>
<feature type="domain" description="Alcohol dehydrogenase-like N-terminal" evidence="6">
    <location>
        <begin position="26"/>
        <end position="137"/>
    </location>
</feature>
<evidence type="ECO:0000259" key="6">
    <source>
        <dbReference type="Pfam" id="PF08240"/>
    </source>
</evidence>
<proteinExistence type="inferred from homology"/>
<evidence type="ECO:0000256" key="1">
    <source>
        <dbReference type="ARBA" id="ARBA00022723"/>
    </source>
</evidence>
<keyword evidence="2 4" id="KW-0862">Zinc</keyword>
<evidence type="ECO:0000313" key="7">
    <source>
        <dbReference type="EMBL" id="RST97121.1"/>
    </source>
</evidence>
<evidence type="ECO:0000256" key="4">
    <source>
        <dbReference type="RuleBase" id="RU361277"/>
    </source>
</evidence>
<dbReference type="OrthoDB" id="9806940at2"/>
<gene>
    <name evidence="7" type="ORF">CBF35_03555</name>
</gene>
<dbReference type="EMBL" id="NGJU01000004">
    <property type="protein sequence ID" value="RST97121.1"/>
    <property type="molecule type" value="Genomic_DNA"/>
</dbReference>
<keyword evidence="3" id="KW-0560">Oxidoreductase</keyword>
<reference evidence="7 8" key="1">
    <citation type="submission" date="2017-05" db="EMBL/GenBank/DDBJ databases">
        <title>Vagococcus spp. assemblies.</title>
        <authorList>
            <person name="Gulvik C.A."/>
        </authorList>
    </citation>
    <scope>NUCLEOTIDE SEQUENCE [LARGE SCALE GENOMIC DNA]</scope>
    <source>
        <strain evidence="7 8">NCFB 2777</strain>
    </source>
</reference>
<dbReference type="PROSITE" id="PS00059">
    <property type="entry name" value="ADH_ZINC"/>
    <property type="match status" value="1"/>
</dbReference>
<dbReference type="Gene3D" id="3.90.180.10">
    <property type="entry name" value="Medium-chain alcohol dehydrogenases, catalytic domain"/>
    <property type="match status" value="1"/>
</dbReference>
<dbReference type="InterPro" id="IPR036291">
    <property type="entry name" value="NAD(P)-bd_dom_sf"/>
</dbReference>
<sequence>MKVAVFNDVKSLEIEEAYLPKVTASTILIKVEACAVCTWEQRVYTGVKEVSFPFIGGHEIAGEIVALGSEVNSLIWKVGAKVVYGTNLACGDCYQCKSGDEQNCYNFDHSKQLPGLPYPGMGGFSEYILVEPRHLFPYWHVTPQEAALAEPLSCVIHSSETAGIAYGDTVVVIGCGIMGLLHIQLAVKSGALVIASDPQPERLVKAQALGAQHTINPLVENLEIAVQELTRNIGAQIVFDTTPIAEIVSQSLDLLANNGKLVLYSSFYPDSPVAFSPDTLHKTATQIQGTANSNSRDFMRSAKMISEGIIDMKPLISAVYGFEDIKAGLESAIQGDKYRVVIDYQKKEGDVSC</sequence>
<dbReference type="SUPFAM" id="SSF51735">
    <property type="entry name" value="NAD(P)-binding Rossmann-fold domains"/>
    <property type="match status" value="1"/>
</dbReference>
<comment type="cofactor">
    <cofactor evidence="4">
        <name>Zn(2+)</name>
        <dbReference type="ChEBI" id="CHEBI:29105"/>
    </cofactor>
</comment>
<dbReference type="Pfam" id="PF00107">
    <property type="entry name" value="ADH_zinc_N"/>
    <property type="match status" value="1"/>
</dbReference>
<dbReference type="InterPro" id="IPR013149">
    <property type="entry name" value="ADH-like_C"/>
</dbReference>
<protein>
    <submittedName>
        <fullName evidence="7">Alcohol dehydrogenase</fullName>
    </submittedName>
</protein>
<dbReference type="PANTHER" id="PTHR43401:SF2">
    <property type="entry name" value="L-THREONINE 3-DEHYDROGENASE"/>
    <property type="match status" value="1"/>
</dbReference>
<name>A0A429ZTR8_9ENTE</name>
<accession>A0A429ZTR8</accession>
<dbReference type="SUPFAM" id="SSF50129">
    <property type="entry name" value="GroES-like"/>
    <property type="match status" value="1"/>
</dbReference>
<dbReference type="InterPro" id="IPR011032">
    <property type="entry name" value="GroES-like_sf"/>
</dbReference>
<dbReference type="Pfam" id="PF08240">
    <property type="entry name" value="ADH_N"/>
    <property type="match status" value="1"/>
</dbReference>
<evidence type="ECO:0000256" key="2">
    <source>
        <dbReference type="ARBA" id="ARBA00022833"/>
    </source>
</evidence>
<dbReference type="PANTHER" id="PTHR43401">
    <property type="entry name" value="L-THREONINE 3-DEHYDROGENASE"/>
    <property type="match status" value="1"/>
</dbReference>
<dbReference type="GO" id="GO:0016491">
    <property type="term" value="F:oxidoreductase activity"/>
    <property type="evidence" value="ECO:0007669"/>
    <property type="project" value="UniProtKB-KW"/>
</dbReference>
<feature type="domain" description="Alcohol dehydrogenase-like C-terminal" evidence="5">
    <location>
        <begin position="179"/>
        <end position="305"/>
    </location>
</feature>
<keyword evidence="1 4" id="KW-0479">Metal-binding</keyword>
<keyword evidence="8" id="KW-1185">Reference proteome</keyword>
<dbReference type="InterPro" id="IPR002328">
    <property type="entry name" value="ADH_Zn_CS"/>
</dbReference>
<comment type="caution">
    <text evidence="7">The sequence shown here is derived from an EMBL/GenBank/DDBJ whole genome shotgun (WGS) entry which is preliminary data.</text>
</comment>
<evidence type="ECO:0000256" key="3">
    <source>
        <dbReference type="ARBA" id="ARBA00023002"/>
    </source>
</evidence>
<evidence type="ECO:0000313" key="8">
    <source>
        <dbReference type="Proteomes" id="UP000287239"/>
    </source>
</evidence>
<dbReference type="AlphaFoldDB" id="A0A429ZTR8"/>
<dbReference type="GO" id="GO:0008270">
    <property type="term" value="F:zinc ion binding"/>
    <property type="evidence" value="ECO:0007669"/>
    <property type="project" value="InterPro"/>
</dbReference>